<protein>
    <submittedName>
        <fullName evidence="8">GtrA family protein</fullName>
    </submittedName>
</protein>
<name>A0AB39RW60_9ACTN</name>
<evidence type="ECO:0000256" key="4">
    <source>
        <dbReference type="ARBA" id="ARBA00022989"/>
    </source>
</evidence>
<dbReference type="EMBL" id="CP163443">
    <property type="protein sequence ID" value="XDQ57830.1"/>
    <property type="molecule type" value="Genomic_DNA"/>
</dbReference>
<dbReference type="InterPro" id="IPR007267">
    <property type="entry name" value="GtrA_DPMS_TM"/>
</dbReference>
<evidence type="ECO:0000256" key="3">
    <source>
        <dbReference type="ARBA" id="ARBA00022692"/>
    </source>
</evidence>
<evidence type="ECO:0000259" key="7">
    <source>
        <dbReference type="Pfam" id="PF04138"/>
    </source>
</evidence>
<dbReference type="GO" id="GO:0000271">
    <property type="term" value="P:polysaccharide biosynthetic process"/>
    <property type="evidence" value="ECO:0007669"/>
    <property type="project" value="InterPro"/>
</dbReference>
<feature type="transmembrane region" description="Helical" evidence="6">
    <location>
        <begin position="129"/>
        <end position="146"/>
    </location>
</feature>
<keyword evidence="4 6" id="KW-1133">Transmembrane helix</keyword>
<organism evidence="8">
    <name type="scientific">Streptomyces sp. R41</name>
    <dbReference type="NCBI Taxonomy" id="3238632"/>
    <lineage>
        <taxon>Bacteria</taxon>
        <taxon>Bacillati</taxon>
        <taxon>Actinomycetota</taxon>
        <taxon>Actinomycetes</taxon>
        <taxon>Kitasatosporales</taxon>
        <taxon>Streptomycetaceae</taxon>
        <taxon>Streptomyces</taxon>
    </lineage>
</organism>
<accession>A0AB39RW60</accession>
<feature type="transmembrane region" description="Helical" evidence="6">
    <location>
        <begin position="95"/>
        <end position="117"/>
    </location>
</feature>
<comment type="similarity">
    <text evidence="2">Belongs to the GtrA family.</text>
</comment>
<evidence type="ECO:0000256" key="1">
    <source>
        <dbReference type="ARBA" id="ARBA00004141"/>
    </source>
</evidence>
<reference evidence="8" key="1">
    <citation type="submission" date="2024-07" db="EMBL/GenBank/DDBJ databases">
        <authorList>
            <person name="Yu S.T."/>
        </authorList>
    </citation>
    <scope>NUCLEOTIDE SEQUENCE</scope>
    <source>
        <strain evidence="8">R41</strain>
    </source>
</reference>
<evidence type="ECO:0000256" key="2">
    <source>
        <dbReference type="ARBA" id="ARBA00009399"/>
    </source>
</evidence>
<dbReference type="PANTHER" id="PTHR38459">
    <property type="entry name" value="PROPHAGE BACTOPRENOL-LINKED GLUCOSE TRANSLOCASE HOMOLOG"/>
    <property type="match status" value="1"/>
</dbReference>
<evidence type="ECO:0000313" key="8">
    <source>
        <dbReference type="EMBL" id="XDQ57830.1"/>
    </source>
</evidence>
<dbReference type="GO" id="GO:0005886">
    <property type="term" value="C:plasma membrane"/>
    <property type="evidence" value="ECO:0007669"/>
    <property type="project" value="TreeGrafter"/>
</dbReference>
<feature type="transmembrane region" description="Helical" evidence="6">
    <location>
        <begin position="63"/>
        <end position="83"/>
    </location>
</feature>
<feature type="domain" description="GtrA/DPMS transmembrane" evidence="7">
    <location>
        <begin position="25"/>
        <end position="152"/>
    </location>
</feature>
<dbReference type="RefSeq" id="WP_369250891.1">
    <property type="nucleotide sequence ID" value="NZ_CP163443.1"/>
</dbReference>
<evidence type="ECO:0000256" key="6">
    <source>
        <dbReference type="SAM" id="Phobius"/>
    </source>
</evidence>
<keyword evidence="3 6" id="KW-0812">Transmembrane</keyword>
<feature type="transmembrane region" description="Helical" evidence="6">
    <location>
        <begin position="21"/>
        <end position="43"/>
    </location>
</feature>
<dbReference type="PANTHER" id="PTHR38459:SF1">
    <property type="entry name" value="PROPHAGE BACTOPRENOL-LINKED GLUCOSE TRANSLOCASE HOMOLOG"/>
    <property type="match status" value="1"/>
</dbReference>
<proteinExistence type="inferred from homology"/>
<dbReference type="InterPro" id="IPR051401">
    <property type="entry name" value="GtrA_CellWall_Glycosyl"/>
</dbReference>
<keyword evidence="5 6" id="KW-0472">Membrane</keyword>
<dbReference type="Pfam" id="PF04138">
    <property type="entry name" value="GtrA_DPMS_TM"/>
    <property type="match status" value="1"/>
</dbReference>
<evidence type="ECO:0000256" key="5">
    <source>
        <dbReference type="ARBA" id="ARBA00023136"/>
    </source>
</evidence>
<gene>
    <name evidence="8" type="ORF">AB5J53_42360</name>
</gene>
<dbReference type="AlphaFoldDB" id="A0AB39RW60"/>
<comment type="subcellular location">
    <subcellularLocation>
        <location evidence="1">Membrane</location>
        <topology evidence="1">Multi-pass membrane protein</topology>
    </subcellularLocation>
</comment>
<sequence length="155" mass="16790">MSDLASLTLRMRDVIGGIWREAAAFGLVGALAFLVDTGAYNLLVFGLPGVTGGPMRSAPVQASAVATGVAMIVSWAGNRYWTYRHRRREKVTHELALFVFVNIVGLVITAGTVALSRQLTGCDCALSDNVARLFGWAVATLFRFFAYRRVVFMAA</sequence>